<feature type="compositionally biased region" description="Polar residues" evidence="5">
    <location>
        <begin position="68"/>
        <end position="90"/>
    </location>
</feature>
<dbReference type="InterPro" id="IPR018490">
    <property type="entry name" value="cNMP-bd_dom_sf"/>
</dbReference>
<dbReference type="OrthoDB" id="411199at2759"/>
<feature type="transmembrane region" description="Helical" evidence="6">
    <location>
        <begin position="336"/>
        <end position="357"/>
    </location>
</feature>
<evidence type="ECO:0000313" key="9">
    <source>
        <dbReference type="Proteomes" id="UP000601435"/>
    </source>
</evidence>
<evidence type="ECO:0000256" key="2">
    <source>
        <dbReference type="ARBA" id="ARBA00022692"/>
    </source>
</evidence>
<feature type="compositionally biased region" description="Low complexity" evidence="5">
    <location>
        <begin position="38"/>
        <end position="53"/>
    </location>
</feature>
<keyword evidence="2 6" id="KW-0812">Transmembrane</keyword>
<keyword evidence="4 6" id="KW-0472">Membrane</keyword>
<name>A0A813BT83_9DINO</name>
<gene>
    <name evidence="8" type="primary">Cnga1</name>
    <name evidence="8" type="ORF">SNEC2469_LOCUS31212</name>
</gene>
<sequence>MDGFHEESYDAFLKSELERLFESLVQQHQAVVEKVRASESPAKAAAQSPQSPSRLGSALRKRSKESEISTANGAHSSVASFPNSEASSSGGPIHNWGLLTRNLIKRHHEEFEESESEDDQQMSYAKDILSLRPAWKGVLHQNALKREKTKTFNMSPLHKLHRMQDSETEEGCLQAFVRPPSSKIQILWSLIGSLLIVWDLITIPLELFDVQSLINFLVQVGRFSFAFWVVDVPLHAIFGVEIDGHLELRPRVLMRRYIRSWLPIDVLVLSIDAALIVLQEIQNAQPEGSPVRSARYLRTLRLLRLLRLLRVAKLQQELTLLANNFLSTYAFMVMKVVSGLLMILAVNHILACCWYGLGRWTLENGQSWLINAGIEEADMADAYAVSIHWALTQFTPATNNVAPVTVAERFFAVLVILLAMGTFSSFISSITTTVSTLRTAREEQFKNHSFLVRFFNERNLSTELYGKVNDMLKKQGAYDIRVKEADVDLLVGVPERLKVYLHEEMYLDRLMTLSIWRYWKHDDDELFFRQVCHLAMVEHIATPGQDAFMPGTECTQVYIIENGSMGYIARQLTSFESEHVFAGEVFCLPCIWAEWNHRGRLTANTGKICYYNGVDAATFANLVKKHGSPLWQYLQIFGILLIGEVEHMDGEDIWVTDKGLADSKMDDIAARARRFADIVNARHAHKGSFMATLGAIAHTSHSRSESKSATDVAWPVEL</sequence>
<evidence type="ECO:0000256" key="6">
    <source>
        <dbReference type="SAM" id="Phobius"/>
    </source>
</evidence>
<accession>A0A813BT83</accession>
<evidence type="ECO:0000256" key="3">
    <source>
        <dbReference type="ARBA" id="ARBA00022989"/>
    </source>
</evidence>
<dbReference type="PANTHER" id="PTHR47823:SF9">
    <property type="entry name" value="CHROMOSOME UNDETERMINED SCAFFOLD_10, WHOLE GENOME SHOTGUN SEQUENCE"/>
    <property type="match status" value="1"/>
</dbReference>
<dbReference type="Pfam" id="PF00520">
    <property type="entry name" value="Ion_trans"/>
    <property type="match status" value="1"/>
</dbReference>
<dbReference type="Proteomes" id="UP000601435">
    <property type="component" value="Unassembled WGS sequence"/>
</dbReference>
<organism evidence="8 9">
    <name type="scientific">Symbiodinium necroappetens</name>
    <dbReference type="NCBI Taxonomy" id="1628268"/>
    <lineage>
        <taxon>Eukaryota</taxon>
        <taxon>Sar</taxon>
        <taxon>Alveolata</taxon>
        <taxon>Dinophyceae</taxon>
        <taxon>Suessiales</taxon>
        <taxon>Symbiodiniaceae</taxon>
        <taxon>Symbiodinium</taxon>
    </lineage>
</organism>
<dbReference type="GO" id="GO:0016020">
    <property type="term" value="C:membrane"/>
    <property type="evidence" value="ECO:0007669"/>
    <property type="project" value="UniProtKB-SubCell"/>
</dbReference>
<keyword evidence="3 6" id="KW-1133">Transmembrane helix</keyword>
<dbReference type="EMBL" id="CAJNJA010074831">
    <property type="protein sequence ID" value="CAE7913468.1"/>
    <property type="molecule type" value="Genomic_DNA"/>
</dbReference>
<evidence type="ECO:0000256" key="5">
    <source>
        <dbReference type="SAM" id="MobiDB-lite"/>
    </source>
</evidence>
<feature type="domain" description="Ion transport" evidence="7">
    <location>
        <begin position="187"/>
        <end position="439"/>
    </location>
</feature>
<dbReference type="InterPro" id="IPR005821">
    <property type="entry name" value="Ion_trans_dom"/>
</dbReference>
<evidence type="ECO:0000313" key="8">
    <source>
        <dbReference type="EMBL" id="CAE7913468.1"/>
    </source>
</evidence>
<dbReference type="SUPFAM" id="SSF51206">
    <property type="entry name" value="cAMP-binding domain-like"/>
    <property type="match status" value="1"/>
</dbReference>
<dbReference type="AlphaFoldDB" id="A0A813BT83"/>
<evidence type="ECO:0000256" key="1">
    <source>
        <dbReference type="ARBA" id="ARBA00004141"/>
    </source>
</evidence>
<dbReference type="Gene3D" id="1.10.287.70">
    <property type="match status" value="1"/>
</dbReference>
<feature type="region of interest" description="Disordered" evidence="5">
    <location>
        <begin position="32"/>
        <end position="92"/>
    </location>
</feature>
<evidence type="ECO:0000259" key="7">
    <source>
        <dbReference type="Pfam" id="PF00520"/>
    </source>
</evidence>
<dbReference type="SUPFAM" id="SSF81324">
    <property type="entry name" value="Voltage-gated potassium channels"/>
    <property type="match status" value="1"/>
</dbReference>
<dbReference type="PANTHER" id="PTHR47823">
    <property type="entry name" value="ION_TRANS DOMAIN-CONTAINING PROTEIN"/>
    <property type="match status" value="1"/>
</dbReference>
<dbReference type="GO" id="GO:0005216">
    <property type="term" value="F:monoatomic ion channel activity"/>
    <property type="evidence" value="ECO:0007669"/>
    <property type="project" value="InterPro"/>
</dbReference>
<comment type="caution">
    <text evidence="8">The sequence shown here is derived from an EMBL/GenBank/DDBJ whole genome shotgun (WGS) entry which is preliminary data.</text>
</comment>
<evidence type="ECO:0000256" key="4">
    <source>
        <dbReference type="ARBA" id="ARBA00023136"/>
    </source>
</evidence>
<reference evidence="8" key="1">
    <citation type="submission" date="2021-02" db="EMBL/GenBank/DDBJ databases">
        <authorList>
            <person name="Dougan E. K."/>
            <person name="Rhodes N."/>
            <person name="Thang M."/>
            <person name="Chan C."/>
        </authorList>
    </citation>
    <scope>NUCLEOTIDE SEQUENCE</scope>
</reference>
<protein>
    <submittedName>
        <fullName evidence="8">Cnga1 protein</fullName>
    </submittedName>
</protein>
<feature type="transmembrane region" description="Helical" evidence="6">
    <location>
        <begin position="410"/>
        <end position="437"/>
    </location>
</feature>
<keyword evidence="9" id="KW-1185">Reference proteome</keyword>
<proteinExistence type="predicted"/>
<comment type="subcellular location">
    <subcellularLocation>
        <location evidence="1">Membrane</location>
        <topology evidence="1">Multi-pass membrane protein</topology>
    </subcellularLocation>
</comment>